<evidence type="ECO:0000256" key="6">
    <source>
        <dbReference type="ARBA" id="ARBA00022806"/>
    </source>
</evidence>
<keyword evidence="4" id="KW-0547">Nucleotide-binding</keyword>
<dbReference type="GO" id="GO:0005524">
    <property type="term" value="F:ATP binding"/>
    <property type="evidence" value="ECO:0007669"/>
    <property type="project" value="UniProtKB-KW"/>
</dbReference>
<dbReference type="PROSITE" id="PS51192">
    <property type="entry name" value="HELICASE_ATP_BIND_1"/>
    <property type="match status" value="1"/>
</dbReference>
<feature type="region of interest" description="Disordered" evidence="14">
    <location>
        <begin position="996"/>
        <end position="1158"/>
    </location>
</feature>
<dbReference type="GO" id="GO:0003677">
    <property type="term" value="F:DNA binding"/>
    <property type="evidence" value="ECO:0007669"/>
    <property type="project" value="UniProtKB-KW"/>
</dbReference>
<evidence type="ECO:0000256" key="1">
    <source>
        <dbReference type="ARBA" id="ARBA00004123"/>
    </source>
</evidence>
<organism evidence="17">
    <name type="scientific">Vitis vinifera</name>
    <name type="common">Grape</name>
    <dbReference type="NCBI Taxonomy" id="29760"/>
    <lineage>
        <taxon>Eukaryota</taxon>
        <taxon>Viridiplantae</taxon>
        <taxon>Streptophyta</taxon>
        <taxon>Embryophyta</taxon>
        <taxon>Tracheophyta</taxon>
        <taxon>Spermatophyta</taxon>
        <taxon>Magnoliopsida</taxon>
        <taxon>eudicotyledons</taxon>
        <taxon>Gunneridae</taxon>
        <taxon>Pentapetalae</taxon>
        <taxon>rosids</taxon>
        <taxon>Vitales</taxon>
        <taxon>Vitaceae</taxon>
        <taxon>Viteae</taxon>
        <taxon>Vitis</taxon>
    </lineage>
</organism>
<feature type="compositionally biased region" description="Polar residues" evidence="14">
    <location>
        <begin position="1000"/>
        <end position="1009"/>
    </location>
</feature>
<evidence type="ECO:0000256" key="12">
    <source>
        <dbReference type="ARBA" id="ARBA00034808"/>
    </source>
</evidence>
<keyword evidence="7" id="KW-0067">ATP-binding</keyword>
<evidence type="ECO:0000256" key="9">
    <source>
        <dbReference type="ARBA" id="ARBA00023235"/>
    </source>
</evidence>
<keyword evidence="10" id="KW-0539">Nucleus</keyword>
<evidence type="ECO:0000256" key="8">
    <source>
        <dbReference type="ARBA" id="ARBA00023125"/>
    </source>
</evidence>
<dbReference type="PROSITE" id="PS00690">
    <property type="entry name" value="DEAH_ATP_HELICASE"/>
    <property type="match status" value="1"/>
</dbReference>
<comment type="similarity">
    <text evidence="2">Belongs to the helicase family. RecQ subfamily.</text>
</comment>
<dbReference type="GO" id="GO:0006310">
    <property type="term" value="P:DNA recombination"/>
    <property type="evidence" value="ECO:0007669"/>
    <property type="project" value="InterPro"/>
</dbReference>
<dbReference type="InterPro" id="IPR004589">
    <property type="entry name" value="DNA_helicase_ATP-dep_RecQ"/>
</dbReference>
<dbReference type="Pfam" id="PF00271">
    <property type="entry name" value="Helicase_C"/>
    <property type="match status" value="1"/>
</dbReference>
<dbReference type="CDD" id="cd17920">
    <property type="entry name" value="DEXHc_RecQ"/>
    <property type="match status" value="1"/>
</dbReference>
<feature type="domain" description="Helicase C-terminal" evidence="16">
    <location>
        <begin position="526"/>
        <end position="684"/>
    </location>
</feature>
<dbReference type="Pfam" id="PF12023">
    <property type="entry name" value="DUF3511"/>
    <property type="match status" value="1"/>
</dbReference>
<dbReference type="InterPro" id="IPR011545">
    <property type="entry name" value="DEAD/DEAH_box_helicase_dom"/>
</dbReference>
<dbReference type="GO" id="GO:0005634">
    <property type="term" value="C:nucleus"/>
    <property type="evidence" value="ECO:0007669"/>
    <property type="project" value="UniProtKB-SubCell"/>
</dbReference>
<evidence type="ECO:0000256" key="11">
    <source>
        <dbReference type="ARBA" id="ARBA00034617"/>
    </source>
</evidence>
<keyword evidence="3" id="KW-0479">Metal-binding</keyword>
<proteinExistence type="inferred from homology"/>
<comment type="catalytic activity">
    <reaction evidence="11">
        <text>Couples ATP hydrolysis with the unwinding of duplex DNA by translocating in the 3'-5' direction.</text>
        <dbReference type="EC" id="5.6.2.4"/>
    </reaction>
</comment>
<evidence type="ECO:0000256" key="13">
    <source>
        <dbReference type="ARBA" id="ARBA00049360"/>
    </source>
</evidence>
<sequence>MAEHSAYIAYVRRPRRIDVINGRANGITRSQPQQEELRYREVRVKKTTSSKAWLDDPDVKRRQRVAKYKLYAVEANVEFYNCVEARESPSSVIRMDGHDLEMEKARLLSLALDFGFDEESAMKCLDRLVHLYGDDGQDFITVEHCGDDFLAALVESVEDSEDWDDLQAIETEACGTLNDMFDNDVLHGYGSDYGIYREGYINATEYSYEPQKHQNFVQLDSSSDSEDSSFRILDKKGAAPTSPSWPDGSSSAFTQSSIKHASRSVDSKISVIQGSVSSISNKRARSQMSEDENGTLSYEALLDLDDFELANVVIFGNRTFRPLQHQACKASVTKRDCFVLMPTGGGKSLCYQLPATLQPGVTVVVCPLLSLIQDQIITLNLNFGIPATFLSSQQTASQAAAVLKELRKDKPSCKLLYVTPERIAGNSTFFEILKSLHWKGQLAGFVVDEAHCVSQWGHDFRPDYRELGCLKQNFPDVPVMALTATATQPVRKDILNSLRIPHALVLETSFDRSNLKYEVIGKTKEPLKQLGQLLKDRFKNLCGIVYCLSKSECAEVSKFLNGKCKIKTVYYHAGLSARQRIDVQKKWHTGKVHIICATIAFGMGINKPNVRFVIHNTMSKSIENYYQESGRAGRDDLPAVCMALYQKKDFSRVVCMLRNGHGCKSETFKEAMTQARKMQQYCELKTEKPARTAVILVITVSKLSSILFHESPKDGLNLYNQNQRQHSRSSTSEEGANRAWSFEFWGSADGHFLAVENDLTVTDLMEEMAPDSVECRKKDSCNGTVLNPNGVSTLSFYFAVNVEVILEEVDENGASSSIKGSSDYNYASSVSGDDGYETRAPGVVARLMGLDSLPTSGVCEPCSSSSLDTCSLKDVHYKGFLSEHHSMSYNNMPNKLEGDRVSPVESRPRRVQRRPIERFQTEMLPPKSAKSIPFTHHKLLSPIKSPGFIPTKNATYVMEAAAKIIEPGPHATPKRKVPSVGSSSVPLRIRDLKEKMEAAQKSSRLQRPKQSTDVKRMNGQINGKRFNGSEDTPSLNNSKDLVKRNSDSMKKKGKSVSLAEQAKVNIQRKEGPSSSNRSSMNPKEHTEVKSGQSSKSQPSMQKNMLKRTSTNRTSNALKQNNQKQNGGSTRDVLTSKTAVSNQKSKKAPSVSGSFGPSKTVNKVVINTEAGSKKMGSVANDIRKESSLSKTKNASQKKLSVDGNICFEGSIADGVLTNKDVKSIKCNVAVEGGTDWGGDNIKKGMDVVSFTFTSPMKKPIPGSMSSDQVMEAKYQFNIDSNDENDAHGSKNSSISSLGLNVIGADSLGVLLEQKLRELTFRVGLSHSDLFAPGTAASSTSRLQDSDLRVNVVAPTSTKHTSRLLPDLHEDKSDGPHYFDFSSVGGLQANQKWQVHVSEGMEELSGNSNNNEMGNGLSGSEQCSLAETDEVDSWTSRSKSQLAEGEAELSDSASSVSILRMNTRNMASTSHLTDFKESVNWELEYMREILCKAELTLEDFASGHTHKFITPNLFDQLENQEPRSERNGEESSKLGRKVLFDYMGEFLDLRCGQLFGGSRKAWAKWATLIERKGWLAEESYNEILSWRSMGEFMVDELVDKDMSTQYGKWLDFEFEAFEEGVEIENIIITSLVDELVDDLFSF</sequence>
<feature type="region of interest" description="Disordered" evidence="14">
    <location>
        <begin position="1401"/>
        <end position="1446"/>
    </location>
</feature>
<dbReference type="PANTHER" id="PTHR21726">
    <property type="entry name" value="PHOSPHATIDYLINOSITOL N-ACETYLGLUCOSAMINYLTRANSFERASE SUBUNIT P DOWN SYNDROME CRITICAL REGION PROTEIN 5 -RELATED"/>
    <property type="match status" value="1"/>
</dbReference>
<dbReference type="InterPro" id="IPR014001">
    <property type="entry name" value="Helicase_ATP-bd"/>
</dbReference>
<dbReference type="Pfam" id="PF00270">
    <property type="entry name" value="DEAD"/>
    <property type="match status" value="1"/>
</dbReference>
<evidence type="ECO:0000256" key="14">
    <source>
        <dbReference type="SAM" id="MobiDB-lite"/>
    </source>
</evidence>
<feature type="region of interest" description="Disordered" evidence="14">
    <location>
        <begin position="891"/>
        <end position="910"/>
    </location>
</feature>
<comment type="catalytic activity">
    <reaction evidence="13">
        <text>ATP + H2O = ADP + phosphate + H(+)</text>
        <dbReference type="Rhea" id="RHEA:13065"/>
        <dbReference type="ChEBI" id="CHEBI:15377"/>
        <dbReference type="ChEBI" id="CHEBI:15378"/>
        <dbReference type="ChEBI" id="CHEBI:30616"/>
        <dbReference type="ChEBI" id="CHEBI:43474"/>
        <dbReference type="ChEBI" id="CHEBI:456216"/>
    </reaction>
</comment>
<dbReference type="FunFam" id="3.40.50.300:FF:001421">
    <property type="entry name" value="ATP-dependent DNA helicase"/>
    <property type="match status" value="1"/>
</dbReference>
<dbReference type="InterPro" id="IPR002464">
    <property type="entry name" value="DNA/RNA_helicase_DEAH_CS"/>
</dbReference>
<reference evidence="17" key="1">
    <citation type="journal article" date="2007" name="PLoS ONE">
        <title>The first genome sequence of an elite grapevine cultivar (Pinot noir Vitis vinifera L.): coping with a highly heterozygous genome.</title>
        <authorList>
            <person name="Velasco R."/>
            <person name="Zharkikh A."/>
            <person name="Troggio M."/>
            <person name="Cartwright D.A."/>
            <person name="Cestaro A."/>
            <person name="Pruss D."/>
            <person name="Pindo M."/>
            <person name="FitzGerald L.M."/>
            <person name="Vezzulli S."/>
            <person name="Reid J."/>
            <person name="Malacarne G."/>
            <person name="Iliev D."/>
            <person name="Coppola G."/>
            <person name="Wardell B."/>
            <person name="Micheletti D."/>
            <person name="Macalma T."/>
            <person name="Facci M."/>
            <person name="Mitchell J.T."/>
            <person name="Perazzolli M."/>
            <person name="Eldredge G."/>
            <person name="Gatto P."/>
            <person name="Oyzerski R."/>
            <person name="Moretto M."/>
            <person name="Gutin N."/>
            <person name="Stefanini M."/>
            <person name="Chen Y."/>
            <person name="Segala C."/>
            <person name="Davenport C."/>
            <person name="Dematte L."/>
            <person name="Mraz A."/>
            <person name="Battilana J."/>
            <person name="Stormo K."/>
            <person name="Costa F."/>
            <person name="Tao Q."/>
            <person name="Si-Ammour A."/>
            <person name="Harkins T."/>
            <person name="Lackey A."/>
            <person name="Perbost C."/>
            <person name="Taillon B."/>
            <person name="Stella A."/>
            <person name="Solovyev V."/>
            <person name="Fawcett J.A."/>
            <person name="Sterck L."/>
            <person name="Vandepoele K."/>
            <person name="Grando S.M."/>
            <person name="Toppo S."/>
            <person name="Moser C."/>
            <person name="Lanchbury J."/>
            <person name="Bogden R."/>
            <person name="Skolnick M."/>
            <person name="Sgaramella V."/>
            <person name="Bhatnagar S.K."/>
            <person name="Fontana P."/>
            <person name="Gutin A."/>
            <person name="Van de Peer Y."/>
            <person name="Salamini F."/>
            <person name="Viola R."/>
        </authorList>
    </citation>
    <scope>NUCLEOTIDE SEQUENCE</scope>
</reference>
<keyword evidence="5" id="KW-0378">Hydrolase</keyword>
<feature type="compositionally biased region" description="Polar residues" evidence="14">
    <location>
        <begin position="1089"/>
        <end position="1142"/>
    </location>
</feature>
<feature type="region of interest" description="Disordered" evidence="14">
    <location>
        <begin position="968"/>
        <end position="987"/>
    </location>
</feature>
<dbReference type="CDD" id="cd18794">
    <property type="entry name" value="SF2_C_RecQ"/>
    <property type="match status" value="1"/>
</dbReference>
<name>A5C5H6_VITVI</name>
<evidence type="ECO:0000256" key="3">
    <source>
        <dbReference type="ARBA" id="ARBA00022723"/>
    </source>
</evidence>
<protein>
    <recommendedName>
        <fullName evidence="12">DNA 3'-5' helicase</fullName>
        <ecNumber evidence="12">5.6.2.4</ecNumber>
    </recommendedName>
</protein>
<dbReference type="GO" id="GO:0046872">
    <property type="term" value="F:metal ion binding"/>
    <property type="evidence" value="ECO:0007669"/>
    <property type="project" value="UniProtKB-KW"/>
</dbReference>
<accession>A5C5H6</accession>
<feature type="compositionally biased region" description="Polar residues" evidence="14">
    <location>
        <begin position="1029"/>
        <end position="1039"/>
    </location>
</feature>
<dbReference type="SUPFAM" id="SSF52540">
    <property type="entry name" value="P-loop containing nucleoside triphosphate hydrolases"/>
    <property type="match status" value="1"/>
</dbReference>
<evidence type="ECO:0000256" key="5">
    <source>
        <dbReference type="ARBA" id="ARBA00022801"/>
    </source>
</evidence>
<evidence type="ECO:0000256" key="7">
    <source>
        <dbReference type="ARBA" id="ARBA00022840"/>
    </source>
</evidence>
<evidence type="ECO:0000256" key="10">
    <source>
        <dbReference type="ARBA" id="ARBA00023242"/>
    </source>
</evidence>
<comment type="subcellular location">
    <subcellularLocation>
        <location evidence="1">Nucleus</location>
    </subcellularLocation>
</comment>
<feature type="compositionally biased region" description="Polar residues" evidence="14">
    <location>
        <begin position="1072"/>
        <end position="1081"/>
    </location>
</feature>
<dbReference type="Pfam" id="PF14383">
    <property type="entry name" value="VARLMGL"/>
    <property type="match status" value="1"/>
</dbReference>
<dbReference type="Pfam" id="PF14309">
    <property type="entry name" value="DUF4378"/>
    <property type="match status" value="1"/>
</dbReference>
<dbReference type="EMBL" id="AM483039">
    <property type="protein sequence ID" value="CAN73069.1"/>
    <property type="molecule type" value="Genomic_DNA"/>
</dbReference>
<dbReference type="GO" id="GO:0043138">
    <property type="term" value="F:3'-5' DNA helicase activity"/>
    <property type="evidence" value="ECO:0007669"/>
    <property type="project" value="UniProtKB-EC"/>
</dbReference>
<dbReference type="SMART" id="SM00487">
    <property type="entry name" value="DEXDc"/>
    <property type="match status" value="1"/>
</dbReference>
<evidence type="ECO:0000259" key="15">
    <source>
        <dbReference type="PROSITE" id="PS51192"/>
    </source>
</evidence>
<dbReference type="PROSITE" id="PS51194">
    <property type="entry name" value="HELICASE_CTER"/>
    <property type="match status" value="1"/>
</dbReference>
<dbReference type="NCBIfam" id="TIGR00614">
    <property type="entry name" value="recQ_fam"/>
    <property type="match status" value="1"/>
</dbReference>
<keyword evidence="8" id="KW-0238">DNA-binding</keyword>
<dbReference type="InterPro" id="IPR001650">
    <property type="entry name" value="Helicase_C-like"/>
</dbReference>
<dbReference type="Gene3D" id="3.40.50.300">
    <property type="entry name" value="P-loop containing nucleotide triphosphate hydrolases"/>
    <property type="match status" value="2"/>
</dbReference>
<dbReference type="InterPro" id="IPR032795">
    <property type="entry name" value="DUF3741-assoc"/>
</dbReference>
<dbReference type="InterPro" id="IPR027417">
    <property type="entry name" value="P-loop_NTPase"/>
</dbReference>
<keyword evidence="6" id="KW-0347">Helicase</keyword>
<feature type="compositionally biased region" description="Basic and acidic residues" evidence="14">
    <location>
        <begin position="1040"/>
        <end position="1050"/>
    </location>
</feature>
<gene>
    <name evidence="17" type="ORF">VITISV_005845</name>
</gene>
<feature type="domain" description="Helicase ATP-binding" evidence="15">
    <location>
        <begin position="328"/>
        <end position="504"/>
    </location>
</feature>
<dbReference type="GO" id="GO:0016787">
    <property type="term" value="F:hydrolase activity"/>
    <property type="evidence" value="ECO:0007669"/>
    <property type="project" value="UniProtKB-KW"/>
</dbReference>
<evidence type="ECO:0000256" key="2">
    <source>
        <dbReference type="ARBA" id="ARBA00005446"/>
    </source>
</evidence>
<keyword evidence="9" id="KW-0413">Isomerase</keyword>
<feature type="compositionally biased region" description="Low complexity" evidence="14">
    <location>
        <begin position="1401"/>
        <end position="1419"/>
    </location>
</feature>
<feature type="compositionally biased region" description="Basic and acidic residues" evidence="14">
    <location>
        <begin position="896"/>
        <end position="910"/>
    </location>
</feature>
<dbReference type="InterPro" id="IPR021899">
    <property type="entry name" value="DUF3511"/>
</dbReference>
<evidence type="ECO:0000259" key="16">
    <source>
        <dbReference type="PROSITE" id="PS51194"/>
    </source>
</evidence>
<evidence type="ECO:0000313" key="17">
    <source>
        <dbReference type="EMBL" id="CAN73069.1"/>
    </source>
</evidence>
<dbReference type="InterPro" id="IPR025486">
    <property type="entry name" value="DUF4378"/>
</dbReference>
<dbReference type="FunFam" id="3.40.50.300:FF:000444">
    <property type="entry name" value="ATP-dependent DNA helicase"/>
    <property type="match status" value="1"/>
</dbReference>
<dbReference type="SMART" id="SM00490">
    <property type="entry name" value="HELICc"/>
    <property type="match status" value="1"/>
</dbReference>
<evidence type="ECO:0000256" key="4">
    <source>
        <dbReference type="ARBA" id="ARBA00022741"/>
    </source>
</evidence>
<dbReference type="EC" id="5.6.2.4" evidence="12"/>
<dbReference type="PANTHER" id="PTHR21726:SF57">
    <property type="entry name" value="SERINE-RICH ADHESIN FOR PLATELETS-LIKE PROTEIN"/>
    <property type="match status" value="1"/>
</dbReference>
<dbReference type="ExpressionAtlas" id="A5C5H6">
    <property type="expression patterns" value="baseline and differential"/>
</dbReference>
<dbReference type="OrthoDB" id="10261556at2759"/>